<sequence>MGMAGVSAPNDLTFGLSKVLIDNKAVNNTDADKWNDQLRIFAGALRLPPAAFQRFDAYKGEFPTRAELESGKYNGVLITGSHYSAVDPQQQHWLEGLFECIRACAALPRVRLVGCCFGCQAVAVALGGEVGSNPDGSFTFGAETIDVDAAALAGLFPPQERASVEALLSPLPPAGGAGEGGPASLRLLQSHGEQVLRMPAGSLLLGCSPTARHELFVCGRHRNALCCQAHPEFDVALLRERIEPALRDKGRMTPLELQASAAGMAAGGAEALRSEACSVKALRTVCPTEALPARPTPVGDEFFCIAESMAPLAEALAEVKAATAQAQGDGGHHLRGSSSSAATTAIIPRANVYGETDRARRDIALVLAIALTGIVLRVLLLLGALWFVRFAHKSLCRERRQLDEKRVRAEVDSMHEMGRPCRAVCLLLLVADARDAAGRHGCHPLFTVNTLA</sequence>
<feature type="transmembrane region" description="Helical" evidence="1">
    <location>
        <begin position="363"/>
        <end position="388"/>
    </location>
</feature>
<keyword evidence="1" id="KW-0812">Transmembrane</keyword>
<dbReference type="PANTHER" id="PTHR42695:SF5">
    <property type="entry name" value="GLUTAMINE AMIDOTRANSFERASE YLR126C-RELATED"/>
    <property type="match status" value="1"/>
</dbReference>
<accession>A0A0D3ILY7</accession>
<organism evidence="2 3">
    <name type="scientific">Emiliania huxleyi (strain CCMP1516)</name>
    <dbReference type="NCBI Taxonomy" id="280463"/>
    <lineage>
        <taxon>Eukaryota</taxon>
        <taxon>Haptista</taxon>
        <taxon>Haptophyta</taxon>
        <taxon>Prymnesiophyceae</taxon>
        <taxon>Isochrysidales</taxon>
        <taxon>Noelaerhabdaceae</taxon>
        <taxon>Emiliania</taxon>
    </lineage>
</organism>
<dbReference type="AlphaFoldDB" id="A0A0D3ILY7"/>
<dbReference type="PANTHER" id="PTHR42695">
    <property type="entry name" value="GLUTAMINE AMIDOTRANSFERASE YLR126C-RELATED"/>
    <property type="match status" value="1"/>
</dbReference>
<dbReference type="STRING" id="2903.R1BRC8"/>
<dbReference type="InterPro" id="IPR044992">
    <property type="entry name" value="ChyE-like"/>
</dbReference>
<evidence type="ECO:0008006" key="4">
    <source>
        <dbReference type="Google" id="ProtNLM"/>
    </source>
</evidence>
<dbReference type="eggNOG" id="KOG3179">
    <property type="taxonomic scope" value="Eukaryota"/>
</dbReference>
<reference evidence="3" key="1">
    <citation type="journal article" date="2013" name="Nature">
        <title>Pan genome of the phytoplankton Emiliania underpins its global distribution.</title>
        <authorList>
            <person name="Read B.A."/>
            <person name="Kegel J."/>
            <person name="Klute M.J."/>
            <person name="Kuo A."/>
            <person name="Lefebvre S.C."/>
            <person name="Maumus F."/>
            <person name="Mayer C."/>
            <person name="Miller J."/>
            <person name="Monier A."/>
            <person name="Salamov A."/>
            <person name="Young J."/>
            <person name="Aguilar M."/>
            <person name="Claverie J.M."/>
            <person name="Frickenhaus S."/>
            <person name="Gonzalez K."/>
            <person name="Herman E.K."/>
            <person name="Lin Y.C."/>
            <person name="Napier J."/>
            <person name="Ogata H."/>
            <person name="Sarno A.F."/>
            <person name="Shmutz J."/>
            <person name="Schroeder D."/>
            <person name="de Vargas C."/>
            <person name="Verret F."/>
            <person name="von Dassow P."/>
            <person name="Valentin K."/>
            <person name="Van de Peer Y."/>
            <person name="Wheeler G."/>
            <person name="Dacks J.B."/>
            <person name="Delwiche C.F."/>
            <person name="Dyhrman S.T."/>
            <person name="Glockner G."/>
            <person name="John U."/>
            <person name="Richards T."/>
            <person name="Worden A.Z."/>
            <person name="Zhang X."/>
            <person name="Grigoriev I.V."/>
            <person name="Allen A.E."/>
            <person name="Bidle K."/>
            <person name="Borodovsky M."/>
            <person name="Bowler C."/>
            <person name="Brownlee C."/>
            <person name="Cock J.M."/>
            <person name="Elias M."/>
            <person name="Gladyshev V.N."/>
            <person name="Groth M."/>
            <person name="Guda C."/>
            <person name="Hadaegh A."/>
            <person name="Iglesias-Rodriguez M.D."/>
            <person name="Jenkins J."/>
            <person name="Jones B.M."/>
            <person name="Lawson T."/>
            <person name="Leese F."/>
            <person name="Lindquist E."/>
            <person name="Lobanov A."/>
            <person name="Lomsadze A."/>
            <person name="Malik S.B."/>
            <person name="Marsh M.E."/>
            <person name="Mackinder L."/>
            <person name="Mock T."/>
            <person name="Mueller-Roeber B."/>
            <person name="Pagarete A."/>
            <person name="Parker M."/>
            <person name="Probert I."/>
            <person name="Quesneville H."/>
            <person name="Raines C."/>
            <person name="Rensing S.A."/>
            <person name="Riano-Pachon D.M."/>
            <person name="Richier S."/>
            <person name="Rokitta S."/>
            <person name="Shiraiwa Y."/>
            <person name="Soanes D.M."/>
            <person name="van der Giezen M."/>
            <person name="Wahlund T.M."/>
            <person name="Williams B."/>
            <person name="Wilson W."/>
            <person name="Wolfe G."/>
            <person name="Wurch L.L."/>
        </authorList>
    </citation>
    <scope>NUCLEOTIDE SEQUENCE</scope>
</reference>
<keyword evidence="1" id="KW-0472">Membrane</keyword>
<dbReference type="KEGG" id="ehx:EMIHUDRAFT_247536"/>
<keyword evidence="1" id="KW-1133">Transmembrane helix</keyword>
<evidence type="ECO:0000313" key="2">
    <source>
        <dbReference type="EnsemblProtists" id="EOD12272"/>
    </source>
</evidence>
<dbReference type="HOGENOM" id="CLU_606130_0_0_1"/>
<evidence type="ECO:0000256" key="1">
    <source>
        <dbReference type="SAM" id="Phobius"/>
    </source>
</evidence>
<proteinExistence type="predicted"/>
<dbReference type="Proteomes" id="UP000013827">
    <property type="component" value="Unassembled WGS sequence"/>
</dbReference>
<reference evidence="2" key="2">
    <citation type="submission" date="2024-10" db="UniProtKB">
        <authorList>
            <consortium name="EnsemblProtists"/>
        </authorList>
    </citation>
    <scope>IDENTIFICATION</scope>
</reference>
<dbReference type="EnsemblProtists" id="EOD12272">
    <property type="protein sequence ID" value="EOD12272"/>
    <property type="gene ID" value="EMIHUDRAFT_247536"/>
</dbReference>
<dbReference type="InterPro" id="IPR029062">
    <property type="entry name" value="Class_I_gatase-like"/>
</dbReference>
<dbReference type="GO" id="GO:0005829">
    <property type="term" value="C:cytosol"/>
    <property type="evidence" value="ECO:0007669"/>
    <property type="project" value="TreeGrafter"/>
</dbReference>
<dbReference type="GeneID" id="17258419"/>
<dbReference type="PaxDb" id="2903-EOD12272"/>
<evidence type="ECO:0000313" key="3">
    <source>
        <dbReference type="Proteomes" id="UP000013827"/>
    </source>
</evidence>
<dbReference type="SUPFAM" id="SSF52317">
    <property type="entry name" value="Class I glutamine amidotransferase-like"/>
    <property type="match status" value="1"/>
</dbReference>
<keyword evidence="3" id="KW-1185">Reference proteome</keyword>
<dbReference type="RefSeq" id="XP_005764701.1">
    <property type="nucleotide sequence ID" value="XM_005764644.1"/>
</dbReference>
<dbReference type="Gene3D" id="3.40.50.880">
    <property type="match status" value="1"/>
</dbReference>
<name>A0A0D3ILY7_EMIH1</name>
<protein>
    <recommendedName>
        <fullName evidence="4">Glutamine amidotransferase domain-containing protein</fullName>
    </recommendedName>
</protein>